<evidence type="ECO:0008006" key="4">
    <source>
        <dbReference type="Google" id="ProtNLM"/>
    </source>
</evidence>
<dbReference type="Proteomes" id="UP000238479">
    <property type="component" value="Chromosome 3"/>
</dbReference>
<evidence type="ECO:0000313" key="2">
    <source>
        <dbReference type="EMBL" id="PRQ45642.1"/>
    </source>
</evidence>
<keyword evidence="3" id="KW-1185">Reference proteome</keyword>
<gene>
    <name evidence="2" type="ORF">RchiOBHm_Chr3g0493681</name>
</gene>
<dbReference type="STRING" id="74649.A0A2P6RGU5"/>
<dbReference type="OMA" id="EIMMETP"/>
<dbReference type="Gramene" id="PRQ45642">
    <property type="protein sequence ID" value="PRQ45642"/>
    <property type="gene ID" value="RchiOBHm_Chr3g0493681"/>
</dbReference>
<dbReference type="EMBL" id="PDCK01000041">
    <property type="protein sequence ID" value="PRQ45642.1"/>
    <property type="molecule type" value="Genomic_DNA"/>
</dbReference>
<proteinExistence type="predicted"/>
<accession>A0A2P6RGU5</accession>
<feature type="region of interest" description="Disordered" evidence="1">
    <location>
        <begin position="111"/>
        <end position="141"/>
    </location>
</feature>
<dbReference type="AlphaFoldDB" id="A0A2P6RGU5"/>
<dbReference type="InterPro" id="IPR025322">
    <property type="entry name" value="PADRE_dom"/>
</dbReference>
<organism evidence="2 3">
    <name type="scientific">Rosa chinensis</name>
    <name type="common">China rose</name>
    <dbReference type="NCBI Taxonomy" id="74649"/>
    <lineage>
        <taxon>Eukaryota</taxon>
        <taxon>Viridiplantae</taxon>
        <taxon>Streptophyta</taxon>
        <taxon>Embryophyta</taxon>
        <taxon>Tracheophyta</taxon>
        <taxon>Spermatophyta</taxon>
        <taxon>Magnoliopsida</taxon>
        <taxon>eudicotyledons</taxon>
        <taxon>Gunneridae</taxon>
        <taxon>Pentapetalae</taxon>
        <taxon>rosids</taxon>
        <taxon>fabids</taxon>
        <taxon>Rosales</taxon>
        <taxon>Rosaceae</taxon>
        <taxon>Rosoideae</taxon>
        <taxon>Rosoideae incertae sedis</taxon>
        <taxon>Rosa</taxon>
    </lineage>
</organism>
<name>A0A2P6RGU5_ROSCH</name>
<dbReference type="PANTHER" id="PTHR33052">
    <property type="entry name" value="DUF4228 DOMAIN PROTEIN-RELATED"/>
    <property type="match status" value="1"/>
</dbReference>
<protein>
    <recommendedName>
        <fullName evidence="4">DUF4228 domain protein</fullName>
    </recommendedName>
</protein>
<sequence length="188" mass="20890">MGNYISCSLSSNTGGGKHCKVTKVVVPSGEVREMNEPVKAAEVMLDTPNYFLVNSKYLHMGRRFSALTADQDLEMGSVYVMFPMKRLNSTVTSSDMAALFLTAVATPKAMHKPKRQLSGGKVRVRPADHDDHDQTTINKMYSDKGPKLNLDDIEEFSAPEFMHRLSMSRSKKPLLETITEEAVSVCSR</sequence>
<comment type="caution">
    <text evidence="2">The sequence shown here is derived from an EMBL/GenBank/DDBJ whole genome shotgun (WGS) entry which is preliminary data.</text>
</comment>
<dbReference type="OrthoDB" id="1922322at2759"/>
<feature type="compositionally biased region" description="Basic and acidic residues" evidence="1">
    <location>
        <begin position="125"/>
        <end position="134"/>
    </location>
</feature>
<evidence type="ECO:0000256" key="1">
    <source>
        <dbReference type="SAM" id="MobiDB-lite"/>
    </source>
</evidence>
<evidence type="ECO:0000313" key="3">
    <source>
        <dbReference type="Proteomes" id="UP000238479"/>
    </source>
</evidence>
<reference evidence="2 3" key="1">
    <citation type="journal article" date="2018" name="Nat. Genet.">
        <title>The Rosa genome provides new insights in the design of modern roses.</title>
        <authorList>
            <person name="Bendahmane M."/>
        </authorList>
    </citation>
    <scope>NUCLEOTIDE SEQUENCE [LARGE SCALE GENOMIC DNA]</scope>
    <source>
        <strain evidence="3">cv. Old Blush</strain>
    </source>
</reference>
<dbReference type="Pfam" id="PF14009">
    <property type="entry name" value="PADRE"/>
    <property type="match status" value="1"/>
</dbReference>